<dbReference type="InterPro" id="IPR003591">
    <property type="entry name" value="Leu-rich_rpt_typical-subtyp"/>
</dbReference>
<keyword evidence="10" id="KW-0472">Membrane</keyword>
<keyword evidence="4" id="KW-1003">Cell membrane</keyword>
<protein>
    <recommendedName>
        <fullName evidence="13">Leucine-rich repeat-containing N-terminal plant-type domain-containing protein</fullName>
    </recommendedName>
</protein>
<dbReference type="Gene3D" id="3.80.10.10">
    <property type="entry name" value="Ribonuclease Inhibitor"/>
    <property type="match status" value="4"/>
</dbReference>
<gene>
    <name evidence="14" type="ORF">MKW98_021062</name>
</gene>
<dbReference type="FunFam" id="3.80.10.10:FF:000299">
    <property type="entry name" value="Piriformospora indica-insensitive protein 2"/>
    <property type="match status" value="1"/>
</dbReference>
<feature type="domain" description="Leucine-rich repeat-containing N-terminal plant-type" evidence="13">
    <location>
        <begin position="32"/>
        <end position="73"/>
    </location>
</feature>
<evidence type="ECO:0000256" key="2">
    <source>
        <dbReference type="ARBA" id="ARBA00004236"/>
    </source>
</evidence>
<dbReference type="PRINTS" id="PR00019">
    <property type="entry name" value="LEURICHRPT"/>
</dbReference>
<evidence type="ECO:0000256" key="6">
    <source>
        <dbReference type="ARBA" id="ARBA00022692"/>
    </source>
</evidence>
<evidence type="ECO:0000256" key="3">
    <source>
        <dbReference type="ARBA" id="ARBA00009592"/>
    </source>
</evidence>
<evidence type="ECO:0000256" key="10">
    <source>
        <dbReference type="ARBA" id="ARBA00023136"/>
    </source>
</evidence>
<dbReference type="InterPro" id="IPR032675">
    <property type="entry name" value="LRR_dom_sf"/>
</dbReference>
<evidence type="ECO:0000256" key="7">
    <source>
        <dbReference type="ARBA" id="ARBA00022729"/>
    </source>
</evidence>
<comment type="subcellular location">
    <subcellularLocation>
        <location evidence="2">Cell membrane</location>
    </subcellularLocation>
    <subcellularLocation>
        <location evidence="1">Membrane</location>
        <topology evidence="1">Single-pass membrane protein</topology>
    </subcellularLocation>
</comment>
<proteinExistence type="inferred from homology"/>
<evidence type="ECO:0000256" key="9">
    <source>
        <dbReference type="ARBA" id="ARBA00022989"/>
    </source>
</evidence>
<dbReference type="Pfam" id="PF08263">
    <property type="entry name" value="LRRNT_2"/>
    <property type="match status" value="1"/>
</dbReference>
<dbReference type="Proteomes" id="UP001202328">
    <property type="component" value="Unassembled WGS sequence"/>
</dbReference>
<dbReference type="SMART" id="SM00369">
    <property type="entry name" value="LRR_TYP"/>
    <property type="match status" value="5"/>
</dbReference>
<keyword evidence="15" id="KW-1185">Reference proteome</keyword>
<evidence type="ECO:0000256" key="1">
    <source>
        <dbReference type="ARBA" id="ARBA00004167"/>
    </source>
</evidence>
<dbReference type="EMBL" id="JAJJMB010004025">
    <property type="protein sequence ID" value="KAI3944604.1"/>
    <property type="molecule type" value="Genomic_DNA"/>
</dbReference>
<dbReference type="FunFam" id="3.80.10.10:FF:000111">
    <property type="entry name" value="LRR receptor-like serine/threonine-protein kinase ERECTA"/>
    <property type="match status" value="1"/>
</dbReference>
<evidence type="ECO:0000256" key="12">
    <source>
        <dbReference type="SAM" id="SignalP"/>
    </source>
</evidence>
<comment type="caution">
    <text evidence="14">The sequence shown here is derived from an EMBL/GenBank/DDBJ whole genome shotgun (WGS) entry which is preliminary data.</text>
</comment>
<dbReference type="SUPFAM" id="SSF52058">
    <property type="entry name" value="L domain-like"/>
    <property type="match status" value="2"/>
</dbReference>
<dbReference type="GO" id="GO:0005886">
    <property type="term" value="C:plasma membrane"/>
    <property type="evidence" value="ECO:0007669"/>
    <property type="project" value="UniProtKB-SubCell"/>
</dbReference>
<keyword evidence="11" id="KW-0325">Glycoprotein</keyword>
<dbReference type="PANTHER" id="PTHR48004">
    <property type="entry name" value="OS01G0149700 PROTEIN"/>
    <property type="match status" value="1"/>
</dbReference>
<keyword evidence="7 12" id="KW-0732">Signal</keyword>
<dbReference type="PANTHER" id="PTHR48004:SF58">
    <property type="entry name" value="OS01G0162200 PROTEIN"/>
    <property type="match status" value="1"/>
</dbReference>
<feature type="chain" id="PRO_5041971676" description="Leucine-rich repeat-containing N-terminal plant-type domain-containing protein" evidence="12">
    <location>
        <begin position="30"/>
        <end position="381"/>
    </location>
</feature>
<evidence type="ECO:0000256" key="8">
    <source>
        <dbReference type="ARBA" id="ARBA00022737"/>
    </source>
</evidence>
<dbReference type="Pfam" id="PF00560">
    <property type="entry name" value="LRR_1"/>
    <property type="match status" value="3"/>
</dbReference>
<dbReference type="InterPro" id="IPR001611">
    <property type="entry name" value="Leu-rich_rpt"/>
</dbReference>
<dbReference type="AlphaFoldDB" id="A0AAD4T9N2"/>
<reference evidence="14" key="1">
    <citation type="submission" date="2022-04" db="EMBL/GenBank/DDBJ databases">
        <title>A functionally conserved STORR gene fusion in Papaver species that diverged 16.8 million years ago.</title>
        <authorList>
            <person name="Catania T."/>
        </authorList>
    </citation>
    <scope>NUCLEOTIDE SEQUENCE</scope>
    <source>
        <strain evidence="14">S-188037</strain>
    </source>
</reference>
<evidence type="ECO:0000256" key="4">
    <source>
        <dbReference type="ARBA" id="ARBA00022475"/>
    </source>
</evidence>
<evidence type="ECO:0000256" key="11">
    <source>
        <dbReference type="ARBA" id="ARBA00023180"/>
    </source>
</evidence>
<sequence>MEFTSHLAKFSLILVLICFSFSSFQTTKACHETDKADLLDFKKNIIDEGSTKLLKTWIKDTDCCTQWDGVACDHSNGRVVNVTRNGGSLYLHGIITYMIGIISPSLGNLKFLRVLELRWLDGLNGSTPSEIGKLLQLTSLFLNENKLSPHHFNIFINSKIPSSLFVHMAAFSEINLYFNHLSGVIPSSVGKLVSLKKLDLSWNNLSGSIPSTIGSLKNLIILNLSKNQFSGSIPQSIRELSKLLCMYLSQNRLRGSIPSSISKLIRLYLHNNRFTGSIPSTFSNLKSLTELDLSRNALDGELSTWIGNMRSLRVLQLSNNSFHSVIPSAVINMENLVQFDVSHNRLTGKIPPHRAPFPASSFMGNPGLCDSPLPPCNSTAY</sequence>
<evidence type="ECO:0000313" key="14">
    <source>
        <dbReference type="EMBL" id="KAI3944604.1"/>
    </source>
</evidence>
<dbReference type="Pfam" id="PF13855">
    <property type="entry name" value="LRR_8"/>
    <property type="match status" value="2"/>
</dbReference>
<evidence type="ECO:0000313" key="15">
    <source>
        <dbReference type="Proteomes" id="UP001202328"/>
    </source>
</evidence>
<name>A0AAD4T9N2_9MAGN</name>
<dbReference type="InterPro" id="IPR052941">
    <property type="entry name" value="StomDev_PlantInt_Reg"/>
</dbReference>
<keyword evidence="9" id="KW-1133">Transmembrane helix</keyword>
<comment type="similarity">
    <text evidence="3">Belongs to the RLP family.</text>
</comment>
<accession>A0AAD4T9N2</accession>
<evidence type="ECO:0000256" key="5">
    <source>
        <dbReference type="ARBA" id="ARBA00022614"/>
    </source>
</evidence>
<evidence type="ECO:0000259" key="13">
    <source>
        <dbReference type="Pfam" id="PF08263"/>
    </source>
</evidence>
<keyword evidence="5" id="KW-0433">Leucine-rich repeat</keyword>
<keyword evidence="6" id="KW-0812">Transmembrane</keyword>
<feature type="signal peptide" evidence="12">
    <location>
        <begin position="1"/>
        <end position="29"/>
    </location>
</feature>
<organism evidence="14 15">
    <name type="scientific">Papaver atlanticum</name>
    <dbReference type="NCBI Taxonomy" id="357466"/>
    <lineage>
        <taxon>Eukaryota</taxon>
        <taxon>Viridiplantae</taxon>
        <taxon>Streptophyta</taxon>
        <taxon>Embryophyta</taxon>
        <taxon>Tracheophyta</taxon>
        <taxon>Spermatophyta</taxon>
        <taxon>Magnoliopsida</taxon>
        <taxon>Ranunculales</taxon>
        <taxon>Papaveraceae</taxon>
        <taxon>Papaveroideae</taxon>
        <taxon>Papaver</taxon>
    </lineage>
</organism>
<dbReference type="InterPro" id="IPR013210">
    <property type="entry name" value="LRR_N_plant-typ"/>
</dbReference>
<keyword evidence="8" id="KW-0677">Repeat</keyword>